<protein>
    <submittedName>
        <fullName evidence="2">Aldehyde dehydrogenase family protein</fullName>
    </submittedName>
</protein>
<evidence type="ECO:0000313" key="2">
    <source>
        <dbReference type="EMBL" id="MBK5898182.1"/>
    </source>
</evidence>
<dbReference type="InterPro" id="IPR016161">
    <property type="entry name" value="Ald_DH/histidinol_DH"/>
</dbReference>
<dbReference type="SUPFAM" id="SSF53720">
    <property type="entry name" value="ALDH-like"/>
    <property type="match status" value="1"/>
</dbReference>
<dbReference type="Pfam" id="PF00171">
    <property type="entry name" value="Aldedh"/>
    <property type="match status" value="1"/>
</dbReference>
<sequence>MLHQAGAKLQKCILYEGAREEIFEPVAVIIKFKDAEDVIKMANDSEYGLGGGIFTKDITKAIFPQF</sequence>
<gene>
    <name evidence="2" type="ORF">JJN12_10400</name>
</gene>
<dbReference type="EMBL" id="JAEPRJ010000001">
    <property type="protein sequence ID" value="MBK5898182.1"/>
    <property type="molecule type" value="Genomic_DNA"/>
</dbReference>
<evidence type="ECO:0000313" key="3">
    <source>
        <dbReference type="Proteomes" id="UP000604730"/>
    </source>
</evidence>
<evidence type="ECO:0000259" key="1">
    <source>
        <dbReference type="Pfam" id="PF00171"/>
    </source>
</evidence>
<dbReference type="Proteomes" id="UP000604730">
    <property type="component" value="Unassembled WGS sequence"/>
</dbReference>
<dbReference type="Gene3D" id="3.40.309.10">
    <property type="entry name" value="Aldehyde Dehydrogenase, Chain A, domain 2"/>
    <property type="match status" value="1"/>
</dbReference>
<dbReference type="PANTHER" id="PTHR11699">
    <property type="entry name" value="ALDEHYDE DEHYDROGENASE-RELATED"/>
    <property type="match status" value="1"/>
</dbReference>
<dbReference type="InterPro" id="IPR016163">
    <property type="entry name" value="Ald_DH_C"/>
</dbReference>
<proteinExistence type="predicted"/>
<feature type="domain" description="Aldehyde dehydrogenase" evidence="1">
    <location>
        <begin position="18"/>
        <end position="61"/>
    </location>
</feature>
<accession>A0ABS1J204</accession>
<comment type="caution">
    <text evidence="2">The sequence shown here is derived from an EMBL/GenBank/DDBJ whole genome shotgun (WGS) entry which is preliminary data.</text>
</comment>
<reference evidence="2 3" key="1">
    <citation type="submission" date="2021-01" db="EMBL/GenBank/DDBJ databases">
        <title>Isolation and description of Catonella massiliensis sp. nov., a novel Catonella species, isolated from a stable periodontitis subject.</title>
        <authorList>
            <person name="Antezack A."/>
            <person name="Boxberger M."/>
            <person name="La Scola B."/>
            <person name="Monnet-Corti V."/>
        </authorList>
    </citation>
    <scope>NUCLEOTIDE SEQUENCE [LARGE SCALE GENOMIC DNA]</scope>
    <source>
        <strain evidence="2 3">Marseille-Q4567</strain>
    </source>
</reference>
<organism evidence="2 3">
    <name type="scientific">Catonella massiliensis</name>
    <dbReference type="NCBI Taxonomy" id="2799636"/>
    <lineage>
        <taxon>Bacteria</taxon>
        <taxon>Bacillati</taxon>
        <taxon>Bacillota</taxon>
        <taxon>Clostridia</taxon>
        <taxon>Lachnospirales</taxon>
        <taxon>Lachnospiraceae</taxon>
        <taxon>Catonella</taxon>
    </lineage>
</organism>
<keyword evidence="3" id="KW-1185">Reference proteome</keyword>
<dbReference type="InterPro" id="IPR015590">
    <property type="entry name" value="Aldehyde_DH_dom"/>
</dbReference>
<name>A0ABS1J204_9FIRM</name>